<protein>
    <submittedName>
        <fullName evidence="1">Uncharacterized protein</fullName>
    </submittedName>
</protein>
<organism evidence="1 2">
    <name type="scientific">Parelaphostrongylus tenuis</name>
    <name type="common">Meningeal worm</name>
    <dbReference type="NCBI Taxonomy" id="148309"/>
    <lineage>
        <taxon>Eukaryota</taxon>
        <taxon>Metazoa</taxon>
        <taxon>Ecdysozoa</taxon>
        <taxon>Nematoda</taxon>
        <taxon>Chromadorea</taxon>
        <taxon>Rhabditida</taxon>
        <taxon>Rhabditina</taxon>
        <taxon>Rhabditomorpha</taxon>
        <taxon>Strongyloidea</taxon>
        <taxon>Metastrongylidae</taxon>
        <taxon>Parelaphostrongylus</taxon>
    </lineage>
</organism>
<evidence type="ECO:0000313" key="2">
    <source>
        <dbReference type="Proteomes" id="UP001196413"/>
    </source>
</evidence>
<feature type="non-terminal residue" evidence="1">
    <location>
        <position position="100"/>
    </location>
</feature>
<proteinExistence type="predicted"/>
<gene>
    <name evidence="1" type="ORF">KIN20_037039</name>
</gene>
<evidence type="ECO:0000313" key="1">
    <source>
        <dbReference type="EMBL" id="KAJ1374366.1"/>
    </source>
</evidence>
<keyword evidence="2" id="KW-1185">Reference proteome</keyword>
<accession>A0AAD5RE71</accession>
<dbReference type="EMBL" id="JAHQIW010007453">
    <property type="protein sequence ID" value="KAJ1374366.1"/>
    <property type="molecule type" value="Genomic_DNA"/>
</dbReference>
<dbReference type="AlphaFoldDB" id="A0AAD5RE71"/>
<dbReference type="Proteomes" id="UP001196413">
    <property type="component" value="Unassembled WGS sequence"/>
</dbReference>
<name>A0AAD5RE71_PARTN</name>
<comment type="caution">
    <text evidence="1">The sequence shown here is derived from an EMBL/GenBank/DDBJ whole genome shotgun (WGS) entry which is preliminary data.</text>
</comment>
<sequence>MVCLAKKIPVARTQSCLDNRFRDHINRICVNFDQCKSLLISTIDKLLEDFYGHQSVNKWRTAKQIDSWLCDALSLCNEGDTVADILPQADLLNDPRECVV</sequence>
<reference evidence="1" key="1">
    <citation type="submission" date="2021-06" db="EMBL/GenBank/DDBJ databases">
        <title>Parelaphostrongylus tenuis whole genome reference sequence.</title>
        <authorList>
            <person name="Garwood T.J."/>
            <person name="Larsen P.A."/>
            <person name="Fountain-Jones N.M."/>
            <person name="Garbe J.R."/>
            <person name="Macchietto M.G."/>
            <person name="Kania S.A."/>
            <person name="Gerhold R.W."/>
            <person name="Richards J.E."/>
            <person name="Wolf T.M."/>
        </authorList>
    </citation>
    <scope>NUCLEOTIDE SEQUENCE</scope>
    <source>
        <strain evidence="1">MNPRO001-30</strain>
        <tissue evidence="1">Meninges</tissue>
    </source>
</reference>